<dbReference type="GeneID" id="14917960"/>
<dbReference type="RefSeq" id="XP_004339399.1">
    <property type="nucleotide sequence ID" value="XM_004339351.1"/>
</dbReference>
<accession>L8GZ49</accession>
<dbReference type="InterPro" id="IPR019734">
    <property type="entry name" value="TPR_rpt"/>
</dbReference>
<dbReference type="InterPro" id="IPR011990">
    <property type="entry name" value="TPR-like_helical_dom_sf"/>
</dbReference>
<feature type="compositionally biased region" description="Acidic residues" evidence="4">
    <location>
        <begin position="1209"/>
        <end position="1222"/>
    </location>
</feature>
<keyword evidence="1" id="KW-0963">Cytoplasm</keyword>
<feature type="compositionally biased region" description="Low complexity" evidence="4">
    <location>
        <begin position="63"/>
        <end position="118"/>
    </location>
</feature>
<dbReference type="PROSITE" id="PS51823">
    <property type="entry name" value="CLU"/>
    <property type="match status" value="1"/>
</dbReference>
<feature type="repeat" description="RCC1" evidence="2">
    <location>
        <begin position="1432"/>
        <end position="1484"/>
    </location>
</feature>
<dbReference type="Pfam" id="PF00415">
    <property type="entry name" value="RCC1"/>
    <property type="match status" value="4"/>
</dbReference>
<dbReference type="PRINTS" id="PR00633">
    <property type="entry name" value="RCCNDNSATION"/>
</dbReference>
<evidence type="ECO:0000259" key="5">
    <source>
        <dbReference type="PROSITE" id="PS51823"/>
    </source>
</evidence>
<evidence type="ECO:0000256" key="3">
    <source>
        <dbReference type="PROSITE-ProRule" id="PRU00339"/>
    </source>
</evidence>
<feature type="compositionally biased region" description="Basic residues" evidence="4">
    <location>
        <begin position="723"/>
        <end position="736"/>
    </location>
</feature>
<dbReference type="Proteomes" id="UP000011083">
    <property type="component" value="Unassembled WGS sequence"/>
</dbReference>
<feature type="compositionally biased region" description="Polar residues" evidence="4">
    <location>
        <begin position="44"/>
        <end position="56"/>
    </location>
</feature>
<organism evidence="6 7">
    <name type="scientific">Acanthamoeba castellanii (strain ATCC 30010 / Neff)</name>
    <dbReference type="NCBI Taxonomy" id="1257118"/>
    <lineage>
        <taxon>Eukaryota</taxon>
        <taxon>Amoebozoa</taxon>
        <taxon>Discosea</taxon>
        <taxon>Longamoebia</taxon>
        <taxon>Centramoebida</taxon>
        <taxon>Acanthamoebidae</taxon>
        <taxon>Acanthamoeba</taxon>
    </lineage>
</organism>
<feature type="repeat" description="RCC1" evidence="2">
    <location>
        <begin position="1485"/>
        <end position="1538"/>
    </location>
</feature>
<feature type="domain" description="Clu" evidence="5">
    <location>
        <begin position="259"/>
        <end position="508"/>
    </location>
</feature>
<dbReference type="PANTHER" id="PTHR12601:SF6">
    <property type="entry name" value="CLUSTERED MITOCHONDRIA PROTEIN HOMOLOG"/>
    <property type="match status" value="1"/>
</dbReference>
<dbReference type="SUPFAM" id="SSF50985">
    <property type="entry name" value="RCC1/BLIP-II"/>
    <property type="match status" value="1"/>
</dbReference>
<dbReference type="Gene3D" id="2.130.10.30">
    <property type="entry name" value="Regulator of chromosome condensation 1/beta-lactamase-inhibitor protein II"/>
    <property type="match status" value="2"/>
</dbReference>
<feature type="compositionally biased region" description="Acidic residues" evidence="4">
    <location>
        <begin position="1"/>
        <end position="22"/>
    </location>
</feature>
<protein>
    <submittedName>
        <fullName evidence="6">Regulator of chromosome condensation (RCC1) repeat domain containing protein</fullName>
    </submittedName>
</protein>
<feature type="region of interest" description="Disordered" evidence="4">
    <location>
        <begin position="723"/>
        <end position="750"/>
    </location>
</feature>
<dbReference type="InterPro" id="IPR033646">
    <property type="entry name" value="CLU-central"/>
</dbReference>
<evidence type="ECO:0000256" key="4">
    <source>
        <dbReference type="SAM" id="MobiDB-lite"/>
    </source>
</evidence>
<dbReference type="PROSITE" id="PS50005">
    <property type="entry name" value="TPR"/>
    <property type="match status" value="1"/>
</dbReference>
<feature type="region of interest" description="Disordered" evidence="4">
    <location>
        <begin position="1201"/>
        <end position="1260"/>
    </location>
</feature>
<feature type="repeat" description="RCC1" evidence="2">
    <location>
        <begin position="1539"/>
        <end position="1589"/>
    </location>
</feature>
<evidence type="ECO:0000313" key="6">
    <source>
        <dbReference type="EMBL" id="ELR17386.1"/>
    </source>
</evidence>
<dbReference type="PROSITE" id="PS00626">
    <property type="entry name" value="RCC1_2"/>
    <property type="match status" value="1"/>
</dbReference>
<evidence type="ECO:0000313" key="7">
    <source>
        <dbReference type="Proteomes" id="UP000011083"/>
    </source>
</evidence>
<dbReference type="Pfam" id="PF13236">
    <property type="entry name" value="CLU"/>
    <property type="match status" value="1"/>
</dbReference>
<feature type="region of interest" description="Disordered" evidence="4">
    <location>
        <begin position="1"/>
        <end position="139"/>
    </location>
</feature>
<dbReference type="InterPro" id="IPR027523">
    <property type="entry name" value="CLU_prot"/>
</dbReference>
<dbReference type="PROSITE" id="PS50012">
    <property type="entry name" value="RCC1_3"/>
    <property type="match status" value="5"/>
</dbReference>
<feature type="region of interest" description="Disordered" evidence="4">
    <location>
        <begin position="172"/>
        <end position="191"/>
    </location>
</feature>
<dbReference type="GO" id="GO:0005737">
    <property type="term" value="C:cytoplasm"/>
    <property type="evidence" value="ECO:0007669"/>
    <property type="project" value="TreeGrafter"/>
</dbReference>
<keyword evidence="3" id="KW-0802">TPR repeat</keyword>
<dbReference type="GO" id="GO:0003729">
    <property type="term" value="F:mRNA binding"/>
    <property type="evidence" value="ECO:0007669"/>
    <property type="project" value="TreeGrafter"/>
</dbReference>
<proteinExistence type="predicted"/>
<dbReference type="GO" id="GO:0048312">
    <property type="term" value="P:intracellular distribution of mitochondria"/>
    <property type="evidence" value="ECO:0007669"/>
    <property type="project" value="TreeGrafter"/>
</dbReference>
<dbReference type="OrthoDB" id="10256179at2759"/>
<dbReference type="InterPro" id="IPR000408">
    <property type="entry name" value="Reg_chr_condens"/>
</dbReference>
<dbReference type="EMBL" id="KB007974">
    <property type="protein sequence ID" value="ELR17386.1"/>
    <property type="molecule type" value="Genomic_DNA"/>
</dbReference>
<dbReference type="VEuPathDB" id="AmoebaDB:ACA1_061240"/>
<dbReference type="Gene3D" id="1.25.40.10">
    <property type="entry name" value="Tetratricopeptide repeat domain"/>
    <property type="match status" value="1"/>
</dbReference>
<evidence type="ECO:0000256" key="2">
    <source>
        <dbReference type="PROSITE-ProRule" id="PRU00235"/>
    </source>
</evidence>
<feature type="repeat" description="TPR" evidence="3">
    <location>
        <begin position="1047"/>
        <end position="1080"/>
    </location>
</feature>
<dbReference type="InterPro" id="IPR025697">
    <property type="entry name" value="CLU_dom"/>
</dbReference>
<reference evidence="6 7" key="1">
    <citation type="journal article" date="2013" name="Genome Biol.">
        <title>Genome of Acanthamoeba castellanii highlights extensive lateral gene transfer and early evolution of tyrosine kinase signaling.</title>
        <authorList>
            <person name="Clarke M."/>
            <person name="Lohan A.J."/>
            <person name="Liu B."/>
            <person name="Lagkouvardos I."/>
            <person name="Roy S."/>
            <person name="Zafar N."/>
            <person name="Bertelli C."/>
            <person name="Schilde C."/>
            <person name="Kianianmomeni A."/>
            <person name="Burglin T.R."/>
            <person name="Frech C."/>
            <person name="Turcotte B."/>
            <person name="Kopec K.O."/>
            <person name="Synnott J.M."/>
            <person name="Choo C."/>
            <person name="Paponov I."/>
            <person name="Finkler A."/>
            <person name="Soon Heng Tan C."/>
            <person name="Hutchins A.P."/>
            <person name="Weinmeier T."/>
            <person name="Rattei T."/>
            <person name="Chu J.S."/>
            <person name="Gimenez G."/>
            <person name="Irimia M."/>
            <person name="Rigden D.J."/>
            <person name="Fitzpatrick D.A."/>
            <person name="Lorenzo-Morales J."/>
            <person name="Bateman A."/>
            <person name="Chiu C.H."/>
            <person name="Tang P."/>
            <person name="Hegemann P."/>
            <person name="Fromm H."/>
            <person name="Raoult D."/>
            <person name="Greub G."/>
            <person name="Miranda-Saavedra D."/>
            <person name="Chen N."/>
            <person name="Nash P."/>
            <person name="Ginger M.L."/>
            <person name="Horn M."/>
            <person name="Schaap P."/>
            <person name="Caler L."/>
            <person name="Loftus B."/>
        </authorList>
    </citation>
    <scope>NUCLEOTIDE SEQUENCE [LARGE SCALE GENOMIC DNA]</scope>
    <source>
        <strain evidence="6 7">Neff</strain>
    </source>
</reference>
<feature type="repeat" description="RCC1" evidence="2">
    <location>
        <begin position="1268"/>
        <end position="1317"/>
    </location>
</feature>
<evidence type="ECO:0000256" key="1">
    <source>
        <dbReference type="ARBA" id="ARBA00022490"/>
    </source>
</evidence>
<dbReference type="Pfam" id="PF12807">
    <property type="entry name" value="eIF3_p135"/>
    <property type="match status" value="1"/>
</dbReference>
<keyword evidence="7" id="KW-1185">Reference proteome</keyword>
<dbReference type="KEGG" id="acan:ACA1_061240"/>
<dbReference type="InterPro" id="IPR009091">
    <property type="entry name" value="RCC1/BLIP-II"/>
</dbReference>
<feature type="repeat" description="RCC1" evidence="2">
    <location>
        <begin position="1378"/>
        <end position="1431"/>
    </location>
</feature>
<sequence>MELDDEEDEQRLLDDGEDEEEDGRPQGWEEGGVSYVQPTWGGPRSTSHLSSRGSLHSTRRGWATSSSSSTAPPSFTSSTAVTYYASPPTSTTPASSFTSRRSAGLGASTTSTAASAPRHQPHPPPHTRPSGSDLALRCAYSYATDDESPVPQPTADDEGDVWVVGDVRDAYSTPYGNTPSPTAAAASGGGDDGVEWRRDPYAYCLDGDEPGRQMGYVSGGRGEGRKGRSAPGMASMATTTMAYGGGGHAAEGGGGGATKKPERRKLSLSATLNQKTSYDGECERDWNALLQSILELHEDTLERRAKKVKELQRLCLDFSEVVCRFGELIIREIVLDDDDKTLKPVRPSDGTFGVAGGDKYIVAGCFFKFLTDRHGIYDGDEFAMKSGNAELRGLKAMSALGIPELCFPLVAIVDFRGYRLLASSRLPLGTDTLKYGSADAGRQFHSSVGRINSLMKRVGHSLNLKAHKHPIDAAEIYGPCDIEVHVGRDRRVYVVDAARLMPPSAGFDRGKVVLVPADAASALEVLEFHLDKKTNLYVAVAQWFEQRFRRNSSATVTLIYRRLEEYDAVIVFQKMATETNERATHFAQHSIRGDAIIVKGARGQWLYNFLRPEAVKSGKLPLNSDSLSGFPTHDHTDNQEVEDATYYLLKVTIPQLAAKLDNRELVFVNSKQLIQMVHEHGVNLRFLAYLRSLVHNTYIKRFLLSEMTSRAIKAALRGKMRTITAHKKKERKKRQQASHYHPGDEPEGDEDEAYKEVAVQYFNLILGMGNESNECWRTDVKILLLLKYSLIPYNGRGAAAAQSSDCGSTADPTTAAAAAIEGDQDAKQSSLLDIEHLSNYHFREQIGSKLMLFQMLQKYTGIKFDHETQQLFIADPTQFEQECPFSLYDVQITPCIKTIQYAGKLPDLLHQSFSPAVTSRTQHVHTLPQPTSHNRGAETEELFEMEMEKSATQPACGGRAKEKHEPAPAVPATGPSFGAGYDLQRYEENLQLVNDICGHNSIEAVLSIFQVADLHSRQGLHLKALKLIHTACKTLHELGECPAEIVIGFYYLLGFVYERMSDYRRAIRAFETSLDFLERVYGDAREPCGRGLGHPFGLLLCSKLVDLTEHELQFAAAFRFSKKFEDFWKIFPFPMKGVANGHLTERIFFSNDPPLALFGAHKKRNLPEDAPTRAWLKRVNVFDNLGDVMVSTLMLGGEDGFFDESTKAEDEDSNDSTEEDEQTANNNGENSNGAPKPSLRQSSRNVTALSSKTAVSPTLAGGAHGAGGSLWLWGQGRNASLEGSGYNLERPCVLSGIPSPVVDVACSSTHALFLVESGDVYTVADKLVESNSIPVAQPHRKGDGALTPHQVPQLQKKGRRVIKVGCASGFNVALSRSGKVYGWGSSSLFPLRTKDNRTATPGIPHTIRALKGKRVVDVACGEHHVLFITGQGEVYSLGTGVLGALGQGTTVDQLVEPKQILALQKEHAVRAAAGENFSMVLTRDGVVYSFGAADKGQLGHPDPQDMPTGYPCPIDALAKIKITKIAAGHQHAMAISEYGEVYLWGANDAGQLGFETEDDEQLVPRHLPFGLPVVDAAGGKSHTVIIDQAGRVYAW</sequence>
<feature type="compositionally biased region" description="Polar residues" evidence="4">
    <location>
        <begin position="1223"/>
        <end position="1256"/>
    </location>
</feature>
<dbReference type="PANTHER" id="PTHR12601">
    <property type="entry name" value="EUKARYOTIC TRANSLATION INITIATION FACTOR 3 SUBUNIT EIF-3"/>
    <property type="match status" value="1"/>
</dbReference>
<gene>
    <name evidence="6" type="ORF">ACA1_061240</name>
</gene>
<name>L8GZ49_ACACF</name>